<accession>A0A081KBQ7</accession>
<dbReference type="CDD" id="cd22352">
    <property type="entry name" value="RecB_C-like"/>
    <property type="match status" value="1"/>
</dbReference>
<dbReference type="GO" id="GO:0043138">
    <property type="term" value="F:3'-5' DNA helicase activity"/>
    <property type="evidence" value="ECO:0007669"/>
    <property type="project" value="UniProtKB-UniRule"/>
</dbReference>
<dbReference type="SUPFAM" id="SSF52980">
    <property type="entry name" value="Restriction endonuclease-like"/>
    <property type="match status" value="1"/>
</dbReference>
<feature type="region of interest" description="DNA-binding and helicase activity, interacts with RecC" evidence="15">
    <location>
        <begin position="1"/>
        <end position="870"/>
    </location>
</feature>
<evidence type="ECO:0000256" key="5">
    <source>
        <dbReference type="ARBA" id="ARBA00022801"/>
    </source>
</evidence>
<evidence type="ECO:0000256" key="7">
    <source>
        <dbReference type="ARBA" id="ARBA00022839"/>
    </source>
</evidence>
<dbReference type="HAMAP" id="MF_01485">
    <property type="entry name" value="RecB"/>
    <property type="match status" value="1"/>
</dbReference>
<feature type="binding site" evidence="15">
    <location>
        <position position="990"/>
    </location>
    <ligand>
        <name>Mg(2+)</name>
        <dbReference type="ChEBI" id="CHEBI:18420"/>
    </ligand>
</feature>
<dbReference type="NCBIfam" id="TIGR00609">
    <property type="entry name" value="recB"/>
    <property type="match status" value="1"/>
</dbReference>
<evidence type="ECO:0000256" key="1">
    <source>
        <dbReference type="ARBA" id="ARBA00022722"/>
    </source>
</evidence>
<dbReference type="SUPFAM" id="SSF52540">
    <property type="entry name" value="P-loop containing nucleoside triphosphate hydrolases"/>
    <property type="match status" value="1"/>
</dbReference>
<dbReference type="GO" id="GO:0003677">
    <property type="term" value="F:DNA binding"/>
    <property type="evidence" value="ECO:0007669"/>
    <property type="project" value="UniProtKB-UniRule"/>
</dbReference>
<dbReference type="Pfam" id="PF00580">
    <property type="entry name" value="UvrD-helicase"/>
    <property type="match status" value="1"/>
</dbReference>
<dbReference type="eggNOG" id="COG1074">
    <property type="taxonomic scope" value="Bacteria"/>
</dbReference>
<dbReference type="InterPro" id="IPR011335">
    <property type="entry name" value="Restrct_endonuc-II-like"/>
</dbReference>
<sequence>MNQTNLFPETLDPHALPLHGVRLIEASAGTGKTYTIANLYLRILLGHGSDRSQHETPLTVDQILVVTFTEAATGELRDRIRARIHQTRDAFIEGKSSDPFIQQLIQDMDQPEQCQALLLAAEQQMDEAAIFTIHGFCQRMLKQHAFESGTLFSSELITDTEPMLQLCAADYWRRNFYPLEKPQVKLVRTLWKTPNDLLSHLRSWLPLSDLKLAGDQIPETMDEFVRIYLTPAMAIKQRWLENCNELADQIESCGMRKNSKPLNRLKELDHFLSSDDLIPRLGRERDGWEIYGSAILEKSLLKTGKLPSHPVFQQIDEFLSLPMPVEDALKGHITWDALMHIKSQLAQLKASRYQLSFDDLLTNLAAALFAGERADDGELLAQAIRGQYRIAMIDEFQDTDPLQYRIFNKIYMEGGDPGVGLFMIGDPKQAIYAFRGADIFTYMQARQQVHSHYTLDTNWRSSDHMVSAVNAIFQHSATPFIYNDSIPFEPVRPSPGASGKRLYHEGTALPSMTLWLQQPVDGPTINTDSYLETMSQATATEINRLLSAADQGNCQVHNDDRQTPLQPGDIAVLVRSGRHGQKVRDALAAQNIASIYLSNQDSVFTSREASDLEKVLQACLHPTSERLLKAALATTLFHLDALSLDALNSDEQAWESAVEEFTHYGELWQNKGILPMLRQLIFHRKIAERLLSFQDGERRLTDLLHLGELLAAASLEQQGESALARWFSEQITRPNHNADDQQLHLESERNLVKIITIHKSKGLEYKVVFIPFPCHLRKADSPLYHDPETSETWLALTPSDEASILSEKERLAEDLRLLYVALTRSVYCCYLGMAPYKSGRASKDGKTDLHLTAIGYLLNQGKEILSPELNTLLERLAERYEHQQVVISSPPANNLAPYSPVISQEESLSARNFTGNIEKNWWTTSYSALSRLSSHRSESVADASNEAPGFDTEVIDEQHATRENPLAEEPISPLSLFNFPKGAQPGTFMHSLFEELDMNALRSADNDAYLDSFLLESHTSAGYGEEWLPAIKGMLLNCLNAPLDGGNLRLMNLQDSARRVEMEFYLPIEHLNPQRLNRLIAQHDPLSARAGDLQFHNMKGMLKGFIDLTFEYQGCWYVLDYKSNWLGNKASDYSREAMERVMVEHRYDLQYQLYSLALHRLLRQRIPDYDYDQHFGGVIYLFLRGVQMNDPEHHGIFSHKPSLELVNGLDQLFSGEDTNSEKDNDEEELMAC</sequence>
<evidence type="ECO:0000256" key="6">
    <source>
        <dbReference type="ARBA" id="ARBA00022806"/>
    </source>
</evidence>
<evidence type="ECO:0000256" key="3">
    <source>
        <dbReference type="ARBA" id="ARBA00022741"/>
    </source>
</evidence>
<keyword evidence="12 15" id="KW-0413">Isomerase</keyword>
<keyword evidence="8 15" id="KW-0067">ATP-binding</keyword>
<keyword evidence="2 15" id="KW-0479">Metal-binding</keyword>
<evidence type="ECO:0000256" key="2">
    <source>
        <dbReference type="ARBA" id="ARBA00022723"/>
    </source>
</evidence>
<feature type="domain" description="UvrD-like helicase ATP-binding" evidence="17">
    <location>
        <begin position="5"/>
        <end position="462"/>
    </location>
</feature>
<evidence type="ECO:0000256" key="13">
    <source>
        <dbReference type="ARBA" id="ARBA00034617"/>
    </source>
</evidence>
<comment type="function">
    <text evidence="15">A helicase/nuclease that prepares dsDNA breaks (DSB) for recombinational DNA repair. Binds to DSBs and unwinds DNA via a highly rapid and processive ATP-dependent bidirectional helicase activity. Unwinds dsDNA until it encounters a Chi (crossover hotspot instigator) sequence from the 3' direction. Cuts ssDNA a few nucleotides 3' to the Chi site. The properties and activities of the enzyme are changed at Chi. The Chi-altered holoenzyme produces a long 3'-ssDNA overhang and facilitates RecA-binding to the ssDNA for homologous DNA recombination and repair. Holoenzyme degrades any linearized DNA that is unable to undergo homologous recombination. In the holoenzyme this subunit contributes ATPase, 3'-5' helicase, exonuclease activity and loads RecA onto ssDNA.</text>
</comment>
<dbReference type="GO" id="GO:0005524">
    <property type="term" value="F:ATP binding"/>
    <property type="evidence" value="ECO:0007669"/>
    <property type="project" value="UniProtKB-UniRule"/>
</dbReference>
<evidence type="ECO:0000256" key="9">
    <source>
        <dbReference type="ARBA" id="ARBA00022842"/>
    </source>
</evidence>
<dbReference type="GO" id="GO:0009338">
    <property type="term" value="C:exodeoxyribonuclease V complex"/>
    <property type="evidence" value="ECO:0007669"/>
    <property type="project" value="TreeGrafter"/>
</dbReference>
<evidence type="ECO:0000256" key="16">
    <source>
        <dbReference type="PROSITE-ProRule" id="PRU00560"/>
    </source>
</evidence>
<dbReference type="InterPro" id="IPR014017">
    <property type="entry name" value="DNA_helicase_UvrD-like_C"/>
</dbReference>
<dbReference type="InterPro" id="IPR014016">
    <property type="entry name" value="UvrD-like_ATP-bd"/>
</dbReference>
<dbReference type="EC" id="5.6.2.4" evidence="15"/>
<name>A0A081KBQ7_9GAMM</name>
<comment type="subunit">
    <text evidence="15">Heterotrimer of RecB, RecC and RecD. All subunits contribute to DNA-binding. Interacts with RecA.</text>
</comment>
<feature type="binding site" evidence="16">
    <location>
        <begin position="26"/>
        <end position="33"/>
    </location>
    <ligand>
        <name>ATP</name>
        <dbReference type="ChEBI" id="CHEBI:30616"/>
    </ligand>
</feature>
<dbReference type="PANTHER" id="PTHR11070">
    <property type="entry name" value="UVRD / RECB / PCRA DNA HELICASE FAMILY MEMBER"/>
    <property type="match status" value="1"/>
</dbReference>
<keyword evidence="20" id="KW-1185">Reference proteome</keyword>
<dbReference type="Pfam" id="PF12705">
    <property type="entry name" value="PDDEXK_1"/>
    <property type="match status" value="1"/>
</dbReference>
<keyword evidence="4 15" id="KW-0227">DNA damage</keyword>
<organism evidence="19 20">
    <name type="scientific">Endozoicomonas elysicola</name>
    <dbReference type="NCBI Taxonomy" id="305900"/>
    <lineage>
        <taxon>Bacteria</taxon>
        <taxon>Pseudomonadati</taxon>
        <taxon>Pseudomonadota</taxon>
        <taxon>Gammaproteobacteria</taxon>
        <taxon>Oceanospirillales</taxon>
        <taxon>Endozoicomonadaceae</taxon>
        <taxon>Endozoicomonas</taxon>
    </lineage>
</organism>
<keyword evidence="7 15" id="KW-0269">Exonuclease</keyword>
<dbReference type="Gene3D" id="3.40.50.300">
    <property type="entry name" value="P-loop containing nucleotide triphosphate hydrolases"/>
    <property type="match status" value="2"/>
</dbReference>
<feature type="domain" description="UvrD-like helicase C-terminal" evidence="18">
    <location>
        <begin position="492"/>
        <end position="762"/>
    </location>
</feature>
<evidence type="ECO:0000259" key="18">
    <source>
        <dbReference type="PROSITE" id="PS51217"/>
    </source>
</evidence>
<dbReference type="GO" id="GO:0005829">
    <property type="term" value="C:cytosol"/>
    <property type="evidence" value="ECO:0007669"/>
    <property type="project" value="TreeGrafter"/>
</dbReference>
<dbReference type="EMBL" id="JOJP01000001">
    <property type="protein sequence ID" value="KEI71583.1"/>
    <property type="molecule type" value="Genomic_DNA"/>
</dbReference>
<dbReference type="InterPro" id="IPR000212">
    <property type="entry name" value="DNA_helicase_UvrD/REP"/>
</dbReference>
<comment type="catalytic activity">
    <reaction evidence="15">
        <text>Exonucleolytic cleavage (in the presence of ATP) in either 5'- to 3'- or 3'- to 5'-direction to yield 5'-phosphooligonucleotides.</text>
        <dbReference type="EC" id="3.1.11.5"/>
    </reaction>
</comment>
<feature type="binding site" evidence="15">
    <location>
        <position position="1120"/>
    </location>
    <ligand>
        <name>Mg(2+)</name>
        <dbReference type="ChEBI" id="CHEBI:18420"/>
    </ligand>
</feature>
<dbReference type="Pfam" id="PF13361">
    <property type="entry name" value="UvrD_C"/>
    <property type="match status" value="1"/>
</dbReference>
<dbReference type="PROSITE" id="PS51198">
    <property type="entry name" value="UVRD_HELICASE_ATP_BIND"/>
    <property type="match status" value="1"/>
</dbReference>
<dbReference type="GO" id="GO:0000724">
    <property type="term" value="P:double-strand break repair via homologous recombination"/>
    <property type="evidence" value="ECO:0007669"/>
    <property type="project" value="UniProtKB-UniRule"/>
</dbReference>
<dbReference type="AlphaFoldDB" id="A0A081KBQ7"/>
<comment type="domain">
    <text evidence="15">The N-terminal DNA-binding domain is a ssDNA-dependent ATPase and has ATP-dependent 3'-5' helicase function. This domain interacts with RecC.</text>
</comment>
<comment type="domain">
    <text evidence="15">The C-terminal domain has nuclease activity and interacts with RecD. It interacts with RecA, facilitating its loading onto ssDNA.</text>
</comment>
<reference evidence="19 20" key="1">
    <citation type="submission" date="2014-06" db="EMBL/GenBank/DDBJ databases">
        <title>Whole Genome Sequences of Three Symbiotic Endozoicomonas Bacteria.</title>
        <authorList>
            <person name="Neave M.J."/>
            <person name="Apprill A."/>
            <person name="Voolstra C.R."/>
        </authorList>
    </citation>
    <scope>NUCLEOTIDE SEQUENCE [LARGE SCALE GENOMIC DNA]</scope>
    <source>
        <strain evidence="19 20">DSM 22380</strain>
    </source>
</reference>
<dbReference type="EC" id="3.1.11.5" evidence="15"/>
<dbReference type="Proteomes" id="UP000027997">
    <property type="component" value="Unassembled WGS sequence"/>
</dbReference>
<dbReference type="InterPro" id="IPR011604">
    <property type="entry name" value="PDDEXK-like_dom_sf"/>
</dbReference>
<evidence type="ECO:0000313" key="19">
    <source>
        <dbReference type="EMBL" id="KEI71583.1"/>
    </source>
</evidence>
<keyword evidence="3 15" id="KW-0547">Nucleotide-binding</keyword>
<evidence type="ECO:0000313" key="20">
    <source>
        <dbReference type="Proteomes" id="UP000027997"/>
    </source>
</evidence>
<evidence type="ECO:0000256" key="11">
    <source>
        <dbReference type="ARBA" id="ARBA00023204"/>
    </source>
</evidence>
<dbReference type="Gene3D" id="3.90.320.10">
    <property type="match status" value="1"/>
</dbReference>
<dbReference type="Gene3D" id="1.10.3170.10">
    <property type="entry name" value="Recbcd, chain B, domain 2"/>
    <property type="match status" value="1"/>
</dbReference>
<keyword evidence="11 15" id="KW-0234">DNA repair</keyword>
<dbReference type="InterPro" id="IPR004586">
    <property type="entry name" value="RecB"/>
</dbReference>
<dbReference type="Gene3D" id="1.10.486.10">
    <property type="entry name" value="PCRA, domain 4"/>
    <property type="match status" value="1"/>
</dbReference>
<dbReference type="GO" id="GO:0008854">
    <property type="term" value="F:exodeoxyribonuclease V activity"/>
    <property type="evidence" value="ECO:0007669"/>
    <property type="project" value="UniProtKB-EC"/>
</dbReference>
<evidence type="ECO:0000256" key="14">
    <source>
        <dbReference type="ARBA" id="ARBA00048988"/>
    </source>
</evidence>
<dbReference type="PANTHER" id="PTHR11070:SF23">
    <property type="entry name" value="RECBCD ENZYME SUBUNIT RECB"/>
    <property type="match status" value="1"/>
</dbReference>
<comment type="catalytic activity">
    <reaction evidence="14 15">
        <text>ATP + H2O = ADP + phosphate + H(+)</text>
        <dbReference type="Rhea" id="RHEA:13065"/>
        <dbReference type="ChEBI" id="CHEBI:15377"/>
        <dbReference type="ChEBI" id="CHEBI:15378"/>
        <dbReference type="ChEBI" id="CHEBI:30616"/>
        <dbReference type="ChEBI" id="CHEBI:43474"/>
        <dbReference type="ChEBI" id="CHEBI:456216"/>
        <dbReference type="EC" id="5.6.2.4"/>
    </reaction>
</comment>
<comment type="caution">
    <text evidence="19">The sequence shown here is derived from an EMBL/GenBank/DDBJ whole genome shotgun (WGS) entry which is preliminary data.</text>
</comment>
<protein>
    <recommendedName>
        <fullName evidence="15">RecBCD enzyme subunit RecB</fullName>
        <ecNumber evidence="15">3.1.11.5</ecNumber>
        <ecNumber evidence="15">5.6.2.4</ecNumber>
    </recommendedName>
    <alternativeName>
        <fullName evidence="15">DNA 3'-5' helicase subunit RecB</fullName>
    </alternativeName>
    <alternativeName>
        <fullName evidence="15">Exonuclease V subunit RecB</fullName>
        <shortName evidence="15">ExoV subunit RecB</shortName>
    </alternativeName>
    <alternativeName>
        <fullName evidence="15">Helicase/nuclease RecBCD subunit RecB</fullName>
    </alternativeName>
</protein>
<comment type="miscellaneous">
    <text evidence="15">In the RecBCD complex, RecB has a slow 3'-5' helicase, an exonuclease activity and loads RecA onto ssDNA, RecD has a fast 5'-3' helicase activity, while RecC stimulates the ATPase and processivity of the RecB helicase and contributes to recognition of the Chi site.</text>
</comment>
<proteinExistence type="inferred from homology"/>
<dbReference type="InterPro" id="IPR038726">
    <property type="entry name" value="PDDEXK_AddAB-type"/>
</dbReference>
<keyword evidence="6 15" id="KW-0347">Helicase</keyword>
<evidence type="ECO:0000259" key="17">
    <source>
        <dbReference type="PROSITE" id="PS51198"/>
    </source>
</evidence>
<comment type="catalytic activity">
    <reaction evidence="13 15">
        <text>Couples ATP hydrolysis with the unwinding of duplex DNA by translocating in the 3'-5' direction.</text>
        <dbReference type="EC" id="5.6.2.4"/>
    </reaction>
</comment>
<evidence type="ECO:0000256" key="4">
    <source>
        <dbReference type="ARBA" id="ARBA00022763"/>
    </source>
</evidence>
<keyword evidence="5 15" id="KW-0378">Hydrolase</keyword>
<evidence type="ECO:0000256" key="12">
    <source>
        <dbReference type="ARBA" id="ARBA00023235"/>
    </source>
</evidence>
<keyword evidence="9 15" id="KW-0460">Magnesium</keyword>
<feature type="binding site" evidence="15">
    <location>
        <position position="1107"/>
    </location>
    <ligand>
        <name>Mg(2+)</name>
        <dbReference type="ChEBI" id="CHEBI:18420"/>
    </ligand>
</feature>
<dbReference type="InterPro" id="IPR027417">
    <property type="entry name" value="P-loop_NTPase"/>
</dbReference>
<dbReference type="GO" id="GO:0016887">
    <property type="term" value="F:ATP hydrolysis activity"/>
    <property type="evidence" value="ECO:0007669"/>
    <property type="project" value="RHEA"/>
</dbReference>
<evidence type="ECO:0000256" key="10">
    <source>
        <dbReference type="ARBA" id="ARBA00023125"/>
    </source>
</evidence>
<gene>
    <name evidence="15" type="primary">recB</name>
    <name evidence="19" type="ORF">GV64_13290</name>
</gene>
<dbReference type="GO" id="GO:0000287">
    <property type="term" value="F:magnesium ion binding"/>
    <property type="evidence" value="ECO:0007669"/>
    <property type="project" value="UniProtKB-UniRule"/>
</dbReference>
<keyword evidence="1 15" id="KW-0540">Nuclease</keyword>
<evidence type="ECO:0000256" key="8">
    <source>
        <dbReference type="ARBA" id="ARBA00022840"/>
    </source>
</evidence>
<feature type="region of interest" description="Nuclease activity, interacts with RecD and RecA" evidence="15">
    <location>
        <begin position="920"/>
        <end position="1232"/>
    </location>
</feature>
<comment type="similarity">
    <text evidence="15">Belongs to the helicase family. UvrD subfamily.</text>
</comment>
<dbReference type="STRING" id="305900.GV64_13290"/>
<evidence type="ECO:0000256" key="15">
    <source>
        <dbReference type="HAMAP-Rule" id="MF_01485"/>
    </source>
</evidence>
<keyword evidence="10 15" id="KW-0238">DNA-binding</keyword>
<comment type="cofactor">
    <cofactor evidence="15">
        <name>Mg(2+)</name>
        <dbReference type="ChEBI" id="CHEBI:18420"/>
    </cofactor>
    <text evidence="15">Binds 1 Mg(2+) ion per subunit.</text>
</comment>
<feature type="active site" description="For nuclease activity" evidence="15">
    <location>
        <position position="1120"/>
    </location>
</feature>
<dbReference type="PROSITE" id="PS51217">
    <property type="entry name" value="UVRD_HELICASE_CTER"/>
    <property type="match status" value="1"/>
</dbReference>